<organism evidence="3 4">
    <name type="scientific">Magnetospirillum gryphiswaldense (strain DSM 6361 / JCM 21280 / NBRC 15271 / MSR-1)</name>
    <dbReference type="NCBI Taxonomy" id="431944"/>
    <lineage>
        <taxon>Bacteria</taxon>
        <taxon>Pseudomonadati</taxon>
        <taxon>Pseudomonadota</taxon>
        <taxon>Alphaproteobacteria</taxon>
        <taxon>Rhodospirillales</taxon>
        <taxon>Rhodospirillaceae</taxon>
        <taxon>Magnetospirillum</taxon>
    </lineage>
</organism>
<gene>
    <name evidence="3" type="primary">omp</name>
    <name evidence="3" type="ordered locus">MGMSRv2__4057</name>
</gene>
<protein>
    <submittedName>
        <fullName evidence="3">17 kDa surface antigen</fullName>
    </submittedName>
</protein>
<evidence type="ECO:0000313" key="4">
    <source>
        <dbReference type="Proteomes" id="UP000018922"/>
    </source>
</evidence>
<feature type="region of interest" description="Disordered" evidence="1">
    <location>
        <begin position="98"/>
        <end position="124"/>
    </location>
</feature>
<dbReference type="eggNOG" id="COG4520">
    <property type="taxonomic scope" value="Bacteria"/>
</dbReference>
<evidence type="ECO:0000256" key="1">
    <source>
        <dbReference type="SAM" id="MobiDB-lite"/>
    </source>
</evidence>
<evidence type="ECO:0000259" key="2">
    <source>
        <dbReference type="Pfam" id="PF16998"/>
    </source>
</evidence>
<dbReference type="PIRSF" id="PIRSF002721">
    <property type="entry name" value="Surface_antigen_Rickettsia"/>
    <property type="match status" value="1"/>
</dbReference>
<dbReference type="PROSITE" id="PS51257">
    <property type="entry name" value="PROKAR_LIPOPROTEIN"/>
    <property type="match status" value="1"/>
</dbReference>
<dbReference type="EMBL" id="HG794546">
    <property type="protein sequence ID" value="CDL01272.1"/>
    <property type="molecule type" value="Genomic_DNA"/>
</dbReference>
<proteinExistence type="predicted"/>
<name>V6F7F4_MAGGM</name>
<feature type="domain" description="Surface antigen" evidence="2">
    <location>
        <begin position="71"/>
        <end position="157"/>
    </location>
</feature>
<dbReference type="Pfam" id="PF16998">
    <property type="entry name" value="17kDa_Anti_2"/>
    <property type="match status" value="1"/>
</dbReference>
<dbReference type="STRING" id="1430440.MGMSRv2__4057"/>
<keyword evidence="4" id="KW-1185">Reference proteome</keyword>
<accession>V6F7F4</accession>
<dbReference type="Proteomes" id="UP000018922">
    <property type="component" value="Chromosome I"/>
</dbReference>
<dbReference type="InterPro" id="IPR016364">
    <property type="entry name" value="Surface_antigen_Rickettsia"/>
</dbReference>
<reference evidence="3 4" key="1">
    <citation type="journal article" date="2014" name="Genome Announc.">
        <title>Complete genome sequence of Magnetospirillum gryphiswaldense MSR-1.</title>
        <authorList>
            <person name="Wang X."/>
            <person name="Wang Q."/>
            <person name="Zhang W."/>
            <person name="Wang Y."/>
            <person name="Li L."/>
            <person name="Wen T."/>
            <person name="Zhang T."/>
            <person name="Zhang Y."/>
            <person name="Xu J."/>
            <person name="Hu J."/>
            <person name="Li S."/>
            <person name="Liu L."/>
            <person name="Liu J."/>
            <person name="Jiang W."/>
            <person name="Tian J."/>
            <person name="Li Y."/>
            <person name="Schuler D."/>
            <person name="Wang L."/>
            <person name="Li J."/>
        </authorList>
    </citation>
    <scope>NUCLEOTIDE SEQUENCE [LARGE SCALE GENOMIC DNA]</scope>
    <source>
        <strain evidence="4">DSM 6361 / JCM 21280 / NBRC 15271 / MSR-1</strain>
    </source>
</reference>
<sequence length="158" mass="16201">MITLLKKTIPAAVVVVLLAACSSDYGPKQTGGTVLGGVGGAVAGAQFGKGTGNLAMTAIGTLLGAFVGSEVGKSLDRADQQYAAQAETRAHVAPVGQTITWNNPESGNSGTYTPTRDGRDQSGNYCREYQSTVSIGGQSEQAYGTACRQPDGSWKVVK</sequence>
<dbReference type="GO" id="GO:0009279">
    <property type="term" value="C:cell outer membrane"/>
    <property type="evidence" value="ECO:0007669"/>
    <property type="project" value="UniProtKB-SubCell"/>
</dbReference>
<dbReference type="InterPro" id="IPR032635">
    <property type="entry name" value="Anti_2"/>
</dbReference>
<feature type="compositionally biased region" description="Polar residues" evidence="1">
    <location>
        <begin position="98"/>
        <end position="114"/>
    </location>
</feature>
<dbReference type="AlphaFoldDB" id="V6F7F4"/>
<evidence type="ECO:0000313" key="3">
    <source>
        <dbReference type="EMBL" id="CDL01272.1"/>
    </source>
</evidence>
<dbReference type="KEGG" id="mgy:MGMSRv2__4057"/>
<dbReference type="HOGENOM" id="CLU_118535_0_0_5"/>